<accession>A0ABD5Q358</accession>
<feature type="transmembrane region" description="Helical" evidence="6">
    <location>
        <begin position="155"/>
        <end position="175"/>
    </location>
</feature>
<keyword evidence="4 6" id="KW-1133">Transmembrane helix</keyword>
<dbReference type="GeneID" id="73044162"/>
<dbReference type="InterPro" id="IPR050833">
    <property type="entry name" value="Poly_Biosynth_Transport"/>
</dbReference>
<dbReference type="Pfam" id="PF13440">
    <property type="entry name" value="Polysacc_synt_3"/>
    <property type="match status" value="1"/>
</dbReference>
<keyword evidence="5 6" id="KW-0472">Membrane</keyword>
<evidence type="ECO:0000313" key="8">
    <source>
        <dbReference type="Proteomes" id="UP001595945"/>
    </source>
</evidence>
<protein>
    <submittedName>
        <fullName evidence="7">Flippase</fullName>
    </submittedName>
</protein>
<evidence type="ECO:0000256" key="6">
    <source>
        <dbReference type="SAM" id="Phobius"/>
    </source>
</evidence>
<feature type="transmembrane region" description="Helical" evidence="6">
    <location>
        <begin position="119"/>
        <end position="143"/>
    </location>
</feature>
<dbReference type="CDD" id="cd13128">
    <property type="entry name" value="MATE_Wzx_like"/>
    <property type="match status" value="1"/>
</dbReference>
<evidence type="ECO:0000256" key="5">
    <source>
        <dbReference type="ARBA" id="ARBA00023136"/>
    </source>
</evidence>
<dbReference type="EMBL" id="JBHSHT010000002">
    <property type="protein sequence ID" value="MFC4825129.1"/>
    <property type="molecule type" value="Genomic_DNA"/>
</dbReference>
<dbReference type="RefSeq" id="WP_254269169.1">
    <property type="nucleotide sequence ID" value="NZ_CP100400.1"/>
</dbReference>
<evidence type="ECO:0000256" key="3">
    <source>
        <dbReference type="ARBA" id="ARBA00022692"/>
    </source>
</evidence>
<evidence type="ECO:0000256" key="4">
    <source>
        <dbReference type="ARBA" id="ARBA00022989"/>
    </source>
</evidence>
<feature type="transmembrane region" description="Helical" evidence="6">
    <location>
        <begin position="303"/>
        <end position="321"/>
    </location>
</feature>
<comment type="caution">
    <text evidence="7">The sequence shown here is derived from an EMBL/GenBank/DDBJ whole genome shotgun (WGS) entry which is preliminary data.</text>
</comment>
<keyword evidence="2" id="KW-1003">Cell membrane</keyword>
<keyword evidence="8" id="KW-1185">Reference proteome</keyword>
<dbReference type="Proteomes" id="UP001595945">
    <property type="component" value="Unassembled WGS sequence"/>
</dbReference>
<evidence type="ECO:0000256" key="1">
    <source>
        <dbReference type="ARBA" id="ARBA00004651"/>
    </source>
</evidence>
<dbReference type="PANTHER" id="PTHR30250">
    <property type="entry name" value="PST FAMILY PREDICTED COLANIC ACID TRANSPORTER"/>
    <property type="match status" value="1"/>
</dbReference>
<evidence type="ECO:0000313" key="7">
    <source>
        <dbReference type="EMBL" id="MFC4825129.1"/>
    </source>
</evidence>
<keyword evidence="3 6" id="KW-0812">Transmembrane</keyword>
<sequence length="488" mass="51379">MDLKRFARSFKAMLSARALHMVASGVLMVVLARVLLTQTEYGLLGAALAVMGVVQLFTDLGIAKAAARYITEYRETNPSQVPHVLRAAVVYRLAAIGVVGGLFALLSGHIARVVGQPEIGPLLVLGAGYVAVHSLFTFSQVLFQGYNQITYSAAIRAVGSVGRLLLAVVFVLLVGGAVGALVGYIVGYGVGALVGLGLLYRKCYRDADRDEPPEDGLTRRVARYSVPLTATRGANILDKRVDTILVGYFMNPVAVGYYYLSKQIVDFIHSPAASLGFTLSPAYGEHKAEGETDHAAQIYETTLKYILLLYVPAAAGMVIVAEPAIRLVFGAKWVDAVPVLQMFAAYVVLQAVSYVTGDALDFLGRARERAVAKGGGSVGNFLLNLVMIPAFGVVGAAAATVITHTAVLAVTLWVIHAELSLSVTELVRHLAAVVAVTAAMSAAVYTVLAQIGGIGALVVSILAGVAVWAGLSVAGGLLDLRRVRTILT</sequence>
<feature type="transmembrane region" description="Helical" evidence="6">
    <location>
        <begin position="41"/>
        <end position="63"/>
    </location>
</feature>
<feature type="transmembrane region" description="Helical" evidence="6">
    <location>
        <begin position="333"/>
        <end position="355"/>
    </location>
</feature>
<reference evidence="7 8" key="1">
    <citation type="journal article" date="2019" name="Int. J. Syst. Evol. Microbiol.">
        <title>The Global Catalogue of Microorganisms (GCM) 10K type strain sequencing project: providing services to taxonomists for standard genome sequencing and annotation.</title>
        <authorList>
            <consortium name="The Broad Institute Genomics Platform"/>
            <consortium name="The Broad Institute Genome Sequencing Center for Infectious Disease"/>
            <person name="Wu L."/>
            <person name="Ma J."/>
        </authorList>
    </citation>
    <scope>NUCLEOTIDE SEQUENCE [LARGE SCALE GENOMIC DNA]</scope>
    <source>
        <strain evidence="7 8">XZYJ18</strain>
    </source>
</reference>
<feature type="transmembrane region" description="Helical" evidence="6">
    <location>
        <begin position="12"/>
        <end position="35"/>
    </location>
</feature>
<dbReference type="PANTHER" id="PTHR30250:SF11">
    <property type="entry name" value="O-ANTIGEN TRANSPORTER-RELATED"/>
    <property type="match status" value="1"/>
</dbReference>
<feature type="transmembrane region" description="Helical" evidence="6">
    <location>
        <begin position="426"/>
        <end position="448"/>
    </location>
</feature>
<organism evidence="7 8">
    <name type="scientific">Halorussus aquaticus</name>
    <dbReference type="NCBI Taxonomy" id="2953748"/>
    <lineage>
        <taxon>Archaea</taxon>
        <taxon>Methanobacteriati</taxon>
        <taxon>Methanobacteriota</taxon>
        <taxon>Stenosarchaea group</taxon>
        <taxon>Halobacteria</taxon>
        <taxon>Halobacteriales</taxon>
        <taxon>Haladaptataceae</taxon>
        <taxon>Halorussus</taxon>
    </lineage>
</organism>
<feature type="transmembrane region" description="Helical" evidence="6">
    <location>
        <begin position="84"/>
        <end position="107"/>
    </location>
</feature>
<proteinExistence type="predicted"/>
<feature type="transmembrane region" description="Helical" evidence="6">
    <location>
        <begin position="181"/>
        <end position="200"/>
    </location>
</feature>
<evidence type="ECO:0000256" key="2">
    <source>
        <dbReference type="ARBA" id="ARBA00022475"/>
    </source>
</evidence>
<dbReference type="AlphaFoldDB" id="A0ABD5Q358"/>
<dbReference type="GO" id="GO:0005886">
    <property type="term" value="C:plasma membrane"/>
    <property type="evidence" value="ECO:0007669"/>
    <property type="project" value="UniProtKB-SubCell"/>
</dbReference>
<feature type="transmembrane region" description="Helical" evidence="6">
    <location>
        <begin position="454"/>
        <end position="478"/>
    </location>
</feature>
<comment type="subcellular location">
    <subcellularLocation>
        <location evidence="1">Cell membrane</location>
        <topology evidence="1">Multi-pass membrane protein</topology>
    </subcellularLocation>
</comment>
<name>A0ABD5Q358_9EURY</name>
<feature type="transmembrane region" description="Helical" evidence="6">
    <location>
        <begin position="381"/>
        <end position="414"/>
    </location>
</feature>
<gene>
    <name evidence="7" type="ORF">ACFO9K_12760</name>
</gene>